<dbReference type="AlphaFoldDB" id="B8BX89"/>
<gene>
    <name evidence="2" type="ORF">THAPSDRAFT_21665</name>
</gene>
<evidence type="ECO:0000256" key="1">
    <source>
        <dbReference type="SAM" id="MobiDB-lite"/>
    </source>
</evidence>
<dbReference type="KEGG" id="tps:THAPSDRAFT_21665"/>
<dbReference type="Proteomes" id="UP000001449">
    <property type="component" value="Chromosome 3"/>
</dbReference>
<reference evidence="2 3" key="2">
    <citation type="journal article" date="2008" name="Nature">
        <title>The Phaeodactylum genome reveals the evolutionary history of diatom genomes.</title>
        <authorList>
            <person name="Bowler C."/>
            <person name="Allen A.E."/>
            <person name="Badger J.H."/>
            <person name="Grimwood J."/>
            <person name="Jabbari K."/>
            <person name="Kuo A."/>
            <person name="Maheswari U."/>
            <person name="Martens C."/>
            <person name="Maumus F."/>
            <person name="Otillar R.P."/>
            <person name="Rayko E."/>
            <person name="Salamov A."/>
            <person name="Vandepoele K."/>
            <person name="Beszteri B."/>
            <person name="Gruber A."/>
            <person name="Heijde M."/>
            <person name="Katinka M."/>
            <person name="Mock T."/>
            <person name="Valentin K."/>
            <person name="Verret F."/>
            <person name="Berges J.A."/>
            <person name="Brownlee C."/>
            <person name="Cadoret J.P."/>
            <person name="Chiovitti A."/>
            <person name="Choi C.J."/>
            <person name="Coesel S."/>
            <person name="De Martino A."/>
            <person name="Detter J.C."/>
            <person name="Durkin C."/>
            <person name="Falciatore A."/>
            <person name="Fournet J."/>
            <person name="Haruta M."/>
            <person name="Huysman M.J."/>
            <person name="Jenkins B.D."/>
            <person name="Jiroutova K."/>
            <person name="Jorgensen R.E."/>
            <person name="Joubert Y."/>
            <person name="Kaplan A."/>
            <person name="Kroger N."/>
            <person name="Kroth P.G."/>
            <person name="La Roche J."/>
            <person name="Lindquist E."/>
            <person name="Lommer M."/>
            <person name="Martin-Jezequel V."/>
            <person name="Lopez P.J."/>
            <person name="Lucas S."/>
            <person name="Mangogna M."/>
            <person name="McGinnis K."/>
            <person name="Medlin L.K."/>
            <person name="Montsant A."/>
            <person name="Oudot-Le Secq M.P."/>
            <person name="Napoli C."/>
            <person name="Obornik M."/>
            <person name="Parker M.S."/>
            <person name="Petit J.L."/>
            <person name="Porcel B.M."/>
            <person name="Poulsen N."/>
            <person name="Robison M."/>
            <person name="Rychlewski L."/>
            <person name="Rynearson T.A."/>
            <person name="Schmutz J."/>
            <person name="Shapiro H."/>
            <person name="Siaut M."/>
            <person name="Stanley M."/>
            <person name="Sussman M.R."/>
            <person name="Taylor A.R."/>
            <person name="Vardi A."/>
            <person name="von Dassow P."/>
            <person name="Vyverman W."/>
            <person name="Willis A."/>
            <person name="Wyrwicz L.S."/>
            <person name="Rokhsar D.S."/>
            <person name="Weissenbach J."/>
            <person name="Armbrust E.V."/>
            <person name="Green B.R."/>
            <person name="Van de Peer Y."/>
            <person name="Grigoriev I.V."/>
        </authorList>
    </citation>
    <scope>NUCLEOTIDE SEQUENCE [LARGE SCALE GENOMIC DNA]</scope>
    <source>
        <strain evidence="2 3">CCMP1335</strain>
    </source>
</reference>
<name>B8BX89_THAPS</name>
<evidence type="ECO:0000313" key="3">
    <source>
        <dbReference type="Proteomes" id="UP000001449"/>
    </source>
</evidence>
<dbReference type="PaxDb" id="35128-Thaps21665"/>
<dbReference type="GeneID" id="7441781"/>
<proteinExistence type="predicted"/>
<organism evidence="2 3">
    <name type="scientific">Thalassiosira pseudonana</name>
    <name type="common">Marine diatom</name>
    <name type="synonym">Cyclotella nana</name>
    <dbReference type="NCBI Taxonomy" id="35128"/>
    <lineage>
        <taxon>Eukaryota</taxon>
        <taxon>Sar</taxon>
        <taxon>Stramenopiles</taxon>
        <taxon>Ochrophyta</taxon>
        <taxon>Bacillariophyta</taxon>
        <taxon>Coscinodiscophyceae</taxon>
        <taxon>Thalassiosirophycidae</taxon>
        <taxon>Thalassiosirales</taxon>
        <taxon>Thalassiosiraceae</taxon>
        <taxon>Thalassiosira</taxon>
    </lineage>
</organism>
<dbReference type="InParanoid" id="B8BX89"/>
<dbReference type="EMBL" id="CM000640">
    <property type="protein sequence ID" value="EED93665.1"/>
    <property type="molecule type" value="Genomic_DNA"/>
</dbReference>
<feature type="region of interest" description="Disordered" evidence="1">
    <location>
        <begin position="354"/>
        <end position="383"/>
    </location>
</feature>
<dbReference type="eggNOG" id="ENOG502SV0A">
    <property type="taxonomic scope" value="Eukaryota"/>
</dbReference>
<reference evidence="2 3" key="1">
    <citation type="journal article" date="2004" name="Science">
        <title>The genome of the diatom Thalassiosira pseudonana: ecology, evolution, and metabolism.</title>
        <authorList>
            <person name="Armbrust E.V."/>
            <person name="Berges J.A."/>
            <person name="Bowler C."/>
            <person name="Green B.R."/>
            <person name="Martinez D."/>
            <person name="Putnam N.H."/>
            <person name="Zhou S."/>
            <person name="Allen A.E."/>
            <person name="Apt K.E."/>
            <person name="Bechner M."/>
            <person name="Brzezinski M.A."/>
            <person name="Chaal B.K."/>
            <person name="Chiovitti A."/>
            <person name="Davis A.K."/>
            <person name="Demarest M.S."/>
            <person name="Detter J.C."/>
            <person name="Glavina T."/>
            <person name="Goodstein D."/>
            <person name="Hadi M.Z."/>
            <person name="Hellsten U."/>
            <person name="Hildebrand M."/>
            <person name="Jenkins B.D."/>
            <person name="Jurka J."/>
            <person name="Kapitonov V.V."/>
            <person name="Kroger N."/>
            <person name="Lau W.W."/>
            <person name="Lane T.W."/>
            <person name="Larimer F.W."/>
            <person name="Lippmeier J.C."/>
            <person name="Lucas S."/>
            <person name="Medina M."/>
            <person name="Montsant A."/>
            <person name="Obornik M."/>
            <person name="Parker M.S."/>
            <person name="Palenik B."/>
            <person name="Pazour G.J."/>
            <person name="Richardson P.M."/>
            <person name="Rynearson T.A."/>
            <person name="Saito M.A."/>
            <person name="Schwartz D.C."/>
            <person name="Thamatrakoln K."/>
            <person name="Valentin K."/>
            <person name="Vardi A."/>
            <person name="Wilkerson F.P."/>
            <person name="Rokhsar D.S."/>
        </authorList>
    </citation>
    <scope>NUCLEOTIDE SEQUENCE [LARGE SCALE GENOMIC DNA]</scope>
    <source>
        <strain evidence="2 3">CCMP1335</strain>
    </source>
</reference>
<feature type="compositionally biased region" description="Polar residues" evidence="1">
    <location>
        <begin position="363"/>
        <end position="374"/>
    </location>
</feature>
<sequence length="383" mass="42164">MISRTYSAAAISLLMASNGCIGFVTPHPSRVHSTTPRSSSTPSSSMKMNIDGIDDTISLLSTPMLLSSAVSSLSIPSNIFSATSQLVASDPQLEAELLTDVSHVALDFTTFISPNTSWLRFWNVMGRILLISSDYIQDNYISPDEEFFQASMLFISMNLFVRSVWPKIVAAASNTTLSVRDRRAFTLLFDEVGLSALQFKTLLTSSTLEWVELSSNDEVELNGDYLYWMYSGDVSTFSSSDKIIGNGDESTISNRIFGEVPFAKALEVFISSKDRHKKKGKSEKATPEDGAADTDVHETLTAGAGGSILLRMSTPKLLELMDNDDQLATSINRLVLLCMQQKLSRTFHKDEWKKTYHEPKPSATGSSNTTTVLQSRGYYNASE</sequence>
<keyword evidence="3" id="KW-1185">Reference proteome</keyword>
<protein>
    <submittedName>
        <fullName evidence="2">Uncharacterized protein</fullName>
    </submittedName>
</protein>
<evidence type="ECO:0000313" key="2">
    <source>
        <dbReference type="EMBL" id="EED93665.1"/>
    </source>
</evidence>
<dbReference type="RefSeq" id="XP_002288229.1">
    <property type="nucleotide sequence ID" value="XM_002288193.1"/>
</dbReference>
<dbReference type="HOGENOM" id="CLU_722608_0_0_1"/>
<accession>B8BX89</accession>